<dbReference type="RefSeq" id="WP_181551029.1">
    <property type="nucleotide sequence ID" value="NZ_JACDUS010000004.1"/>
</dbReference>
<evidence type="ECO:0000313" key="2">
    <source>
        <dbReference type="Proteomes" id="UP000525298"/>
    </source>
</evidence>
<name>A0A7W0HKK0_9BACT</name>
<dbReference type="NCBIfam" id="NF033874">
    <property type="entry name" value="SidJ_rel_pseudo"/>
    <property type="match status" value="1"/>
</dbReference>
<comment type="caution">
    <text evidence="1">The sequence shown here is derived from an EMBL/GenBank/DDBJ whole genome shotgun (WGS) entry which is preliminary data.</text>
</comment>
<reference evidence="1 2" key="1">
    <citation type="submission" date="2020-07" db="EMBL/GenBank/DDBJ databases">
        <title>Genomic Encyclopedia of Type Strains, Phase IV (KMG-IV): sequencing the most valuable type-strain genomes for metagenomic binning, comparative biology and taxonomic classification.</title>
        <authorList>
            <person name="Goeker M."/>
        </authorList>
    </citation>
    <scope>NUCLEOTIDE SEQUENCE [LARGE SCALE GENOMIC DNA]</scope>
    <source>
        <strain evidence="1 2">DSM 17721</strain>
    </source>
</reference>
<dbReference type="AlphaFoldDB" id="A0A7W0HKK0"/>
<evidence type="ECO:0000313" key="1">
    <source>
        <dbReference type="EMBL" id="MBA2881359.1"/>
    </source>
</evidence>
<organism evidence="1 2">
    <name type="scientific">Desulfosalsimonas propionicica</name>
    <dbReference type="NCBI Taxonomy" id="332175"/>
    <lineage>
        <taxon>Bacteria</taxon>
        <taxon>Pseudomonadati</taxon>
        <taxon>Thermodesulfobacteriota</taxon>
        <taxon>Desulfobacteria</taxon>
        <taxon>Desulfobacterales</taxon>
        <taxon>Desulfosalsimonadaceae</taxon>
        <taxon>Desulfosalsimonas</taxon>
    </lineage>
</organism>
<dbReference type="EMBL" id="JACDUS010000004">
    <property type="protein sequence ID" value="MBA2881359.1"/>
    <property type="molecule type" value="Genomic_DNA"/>
</dbReference>
<keyword evidence="2" id="KW-1185">Reference proteome</keyword>
<accession>A0A7W0HKK0</accession>
<gene>
    <name evidence="1" type="ORF">HNR65_001686</name>
</gene>
<sequence length="548" mass="61960">MTNPERGGKKPAAMYSWNLQNERIDAENYLAGRRSDFTATYMQVANLQYIIETQPEIVTAGTIHALCCVLEGNEHDSQRQVFFLFKKAADAIADIICRAPEKEMARTAGKTLSRLLAAHNGHRFRAVAEAMGALPAAENRPEQTRLQLPEPAVQPVCDISAIAGRRSVDLLHWMGRSAIVKDPERPESILVLKFARTGQRLSELAAETFWMQQLSRLELPAPFAFDIPRPAAVQHASVIFRIEDKTLAIPEGADIDKGRHAIAFQTGPDYFAYPNHPDNGKMPGKEECRTILERNAGIFGHLASIGIVHTAPIPLFHNRVQRQRRNDAGLYQWRRAGRLDQWLASCRFPNISKSGIRDFEHFIAFDGPTRQLYDHIGTHVLSLVLVAGSYCRNHDEARIGVDDQGCPVDARDLFDRQWFSHVLIDIFKSYYQGFTQTAFCADLPFDPQNLSRRLIEEMGVDRHMEEILRVAEQEAMNDEQFRRFLESRGFKRHSIEGLKKGSQDIHILTGPHLGGFNQAISVPELIEYTAALSALCIMDRYCRQRFAA</sequence>
<protein>
    <submittedName>
        <fullName evidence="1">Uncharacterized protein</fullName>
    </submittedName>
</protein>
<dbReference type="Proteomes" id="UP000525298">
    <property type="component" value="Unassembled WGS sequence"/>
</dbReference>
<proteinExistence type="predicted"/>